<proteinExistence type="predicted"/>
<dbReference type="SUPFAM" id="SSF55729">
    <property type="entry name" value="Acyl-CoA N-acyltransferases (Nat)"/>
    <property type="match status" value="1"/>
</dbReference>
<dbReference type="PROSITE" id="PS51186">
    <property type="entry name" value="GNAT"/>
    <property type="match status" value="1"/>
</dbReference>
<dbReference type="EMBL" id="PIPN01000003">
    <property type="protein sequence ID" value="RUO30007.1"/>
    <property type="molecule type" value="Genomic_DNA"/>
</dbReference>
<evidence type="ECO:0000259" key="1">
    <source>
        <dbReference type="PROSITE" id="PS51186"/>
    </source>
</evidence>
<dbReference type="Gene3D" id="3.40.630.30">
    <property type="match status" value="1"/>
</dbReference>
<feature type="domain" description="N-acetyltransferase" evidence="1">
    <location>
        <begin position="5"/>
        <end position="165"/>
    </location>
</feature>
<dbReference type="NCBIfam" id="TIGR03585">
    <property type="entry name" value="PseH"/>
    <property type="match status" value="1"/>
</dbReference>
<evidence type="ECO:0000313" key="2">
    <source>
        <dbReference type="EMBL" id="RUO30007.1"/>
    </source>
</evidence>
<dbReference type="InterPro" id="IPR016181">
    <property type="entry name" value="Acyl_CoA_acyltransferase"/>
</dbReference>
<protein>
    <submittedName>
        <fullName evidence="2">UDP-4-amino-4, 6-dideoxy-N-acetyl-beta-L-altrosamine N-acetyltransferase</fullName>
    </submittedName>
</protein>
<dbReference type="PANTHER" id="PTHR43415:SF3">
    <property type="entry name" value="GNAT-FAMILY ACETYLTRANSFERASE"/>
    <property type="match status" value="1"/>
</dbReference>
<organism evidence="2 3">
    <name type="scientific">Aliidiomarina sedimenti</name>
    <dbReference type="NCBI Taxonomy" id="1933879"/>
    <lineage>
        <taxon>Bacteria</taxon>
        <taxon>Pseudomonadati</taxon>
        <taxon>Pseudomonadota</taxon>
        <taxon>Gammaproteobacteria</taxon>
        <taxon>Alteromonadales</taxon>
        <taxon>Idiomarinaceae</taxon>
        <taxon>Aliidiomarina</taxon>
    </lineage>
</organism>
<dbReference type="Pfam" id="PF13302">
    <property type="entry name" value="Acetyltransf_3"/>
    <property type="match status" value="1"/>
</dbReference>
<sequence>MADVETLRQVDVTDLPILRRWRNHPDIRRYMYTQHEITAHEHQAWFERMQTNPQVHLLMYVEDGTPRGYAQLTVKAHRADWGFYVSPDAKKGTGRKLGHTVLDYAFHELQLEKVCGEALSFNEGSIAFHKALGFTHEGTLRAHACIRSDFVDVFCFGLLKADWLTE</sequence>
<dbReference type="InterPro" id="IPR020036">
    <property type="entry name" value="PseH"/>
</dbReference>
<dbReference type="RefSeq" id="WP_126789278.1">
    <property type="nucleotide sequence ID" value="NZ_PIPN01000003.1"/>
</dbReference>
<keyword evidence="3" id="KW-1185">Reference proteome</keyword>
<evidence type="ECO:0000313" key="3">
    <source>
        <dbReference type="Proteomes" id="UP000287410"/>
    </source>
</evidence>
<name>A0ABY0BZN6_9GAMM</name>
<accession>A0ABY0BZN6</accession>
<dbReference type="Proteomes" id="UP000287410">
    <property type="component" value="Unassembled WGS sequence"/>
</dbReference>
<gene>
    <name evidence="2" type="primary">pseH</name>
    <name evidence="2" type="ORF">CWE12_08585</name>
</gene>
<dbReference type="InterPro" id="IPR000182">
    <property type="entry name" value="GNAT_dom"/>
</dbReference>
<reference evidence="2 3" key="1">
    <citation type="journal article" date="2018" name="Front. Microbiol.">
        <title>Genome-Based Analysis Reveals the Taxonomy and Diversity of the Family Idiomarinaceae.</title>
        <authorList>
            <person name="Liu Y."/>
            <person name="Lai Q."/>
            <person name="Shao Z."/>
        </authorList>
    </citation>
    <scope>NUCLEOTIDE SEQUENCE [LARGE SCALE GENOMIC DNA]</scope>
    <source>
        <strain evidence="2 3">GBSy1</strain>
    </source>
</reference>
<comment type="caution">
    <text evidence="2">The sequence shown here is derived from an EMBL/GenBank/DDBJ whole genome shotgun (WGS) entry which is preliminary data.</text>
</comment>
<dbReference type="PANTHER" id="PTHR43415">
    <property type="entry name" value="SPERMIDINE N(1)-ACETYLTRANSFERASE"/>
    <property type="match status" value="1"/>
</dbReference>